<evidence type="ECO:0000256" key="1">
    <source>
        <dbReference type="ARBA" id="ARBA00005436"/>
    </source>
</evidence>
<dbReference type="HAMAP" id="MF_01478">
    <property type="entry name" value="Ribosomal_L12_arch"/>
    <property type="match status" value="1"/>
</dbReference>
<dbReference type="GO" id="GO:0022625">
    <property type="term" value="C:cytosolic large ribosomal subunit"/>
    <property type="evidence" value="ECO:0007669"/>
    <property type="project" value="InterPro"/>
</dbReference>
<evidence type="ECO:0000313" key="6">
    <source>
        <dbReference type="Proteomes" id="UP000018721"/>
    </source>
</evidence>
<dbReference type="PANTHER" id="PTHR21141:SF5">
    <property type="entry name" value="LARGE RIBOSOMAL SUBUNIT PROTEIN P2"/>
    <property type="match status" value="1"/>
</dbReference>
<dbReference type="CDD" id="cd05833">
    <property type="entry name" value="Ribosomal_P2"/>
    <property type="match status" value="1"/>
</dbReference>
<feature type="region of interest" description="Disordered" evidence="4">
    <location>
        <begin position="77"/>
        <end position="113"/>
    </location>
</feature>
<keyword evidence="3" id="KW-0687">Ribonucleoprotein</keyword>
<evidence type="ECO:0000256" key="2">
    <source>
        <dbReference type="ARBA" id="ARBA00022980"/>
    </source>
</evidence>
<dbReference type="GO" id="GO:0003735">
    <property type="term" value="F:structural constituent of ribosome"/>
    <property type="evidence" value="ECO:0007669"/>
    <property type="project" value="InterPro"/>
</dbReference>
<evidence type="ECO:0008006" key="7">
    <source>
        <dbReference type="Google" id="ProtNLM"/>
    </source>
</evidence>
<keyword evidence="6" id="KW-1185">Reference proteome</keyword>
<name>V9FK70_PHYNI</name>
<evidence type="ECO:0000256" key="3">
    <source>
        <dbReference type="ARBA" id="ARBA00023274"/>
    </source>
</evidence>
<sequence length="113" mass="11448">MRYIAAYLLAVLGGHPTPSANDVEKILNSSGVEVDKTRVAAVIKAMEGKTAEEVIAAGSEKLAKFGSAGAAPAAAGGAAAGAEAEKVEEKAVEEEEEVDMGGGMDMFGGDEDY</sequence>
<dbReference type="Proteomes" id="UP000018721">
    <property type="component" value="Unassembled WGS sequence"/>
</dbReference>
<comment type="caution">
    <text evidence="5">The sequence shown here is derived from an EMBL/GenBank/DDBJ whole genome shotgun (WGS) entry which is preliminary data.</text>
</comment>
<dbReference type="EMBL" id="ANIZ01000973">
    <property type="protein sequence ID" value="ETI50812.1"/>
    <property type="molecule type" value="Genomic_DNA"/>
</dbReference>
<reference evidence="5 6" key="1">
    <citation type="submission" date="2013-11" db="EMBL/GenBank/DDBJ databases">
        <title>The Genome Sequence of Phytophthora parasitica P1569.</title>
        <authorList>
            <consortium name="The Broad Institute Genomics Platform"/>
            <person name="Russ C."/>
            <person name="Tyler B."/>
            <person name="Panabieres F."/>
            <person name="Shan W."/>
            <person name="Tripathy S."/>
            <person name="Grunwald N."/>
            <person name="Machado M."/>
            <person name="Johnson C.S."/>
            <person name="Arredondo F."/>
            <person name="Hong C."/>
            <person name="Coffey M."/>
            <person name="Young S.K."/>
            <person name="Zeng Q."/>
            <person name="Gargeya S."/>
            <person name="Fitzgerald M."/>
            <person name="Abouelleil A."/>
            <person name="Alvarado L."/>
            <person name="Chapman S.B."/>
            <person name="Gainer-Dewar J."/>
            <person name="Goldberg J."/>
            <person name="Griggs A."/>
            <person name="Gujja S."/>
            <person name="Hansen M."/>
            <person name="Howarth C."/>
            <person name="Imamovic A."/>
            <person name="Ireland A."/>
            <person name="Larimer J."/>
            <person name="McCowan C."/>
            <person name="Murphy C."/>
            <person name="Pearson M."/>
            <person name="Poon T.W."/>
            <person name="Priest M."/>
            <person name="Roberts A."/>
            <person name="Saif S."/>
            <person name="Shea T."/>
            <person name="Sykes S."/>
            <person name="Wortman J."/>
            <person name="Nusbaum C."/>
            <person name="Birren B."/>
        </authorList>
    </citation>
    <scope>NUCLEOTIDE SEQUENCE [LARGE SCALE GENOMIC DNA]</scope>
    <source>
        <strain evidence="5 6">P1569</strain>
    </source>
</reference>
<dbReference type="GO" id="GO:0002182">
    <property type="term" value="P:cytoplasmic translational elongation"/>
    <property type="evidence" value="ECO:0007669"/>
    <property type="project" value="InterPro"/>
</dbReference>
<dbReference type="FunFam" id="1.10.10.1410:FF:000002">
    <property type="entry name" value="60S acidic ribosomal protein P2"/>
    <property type="match status" value="1"/>
</dbReference>
<dbReference type="eggNOG" id="KOG3449">
    <property type="taxonomic scope" value="Eukaryota"/>
</dbReference>
<dbReference type="InterPro" id="IPR027534">
    <property type="entry name" value="Ribosomal_P1/P2"/>
</dbReference>
<evidence type="ECO:0000256" key="4">
    <source>
        <dbReference type="SAM" id="MobiDB-lite"/>
    </source>
</evidence>
<dbReference type="InterPro" id="IPR044076">
    <property type="entry name" value="Ribosomal_P2"/>
</dbReference>
<proteinExistence type="inferred from homology"/>
<gene>
    <name evidence="5" type="ORF">F443_05724</name>
</gene>
<evidence type="ECO:0000313" key="5">
    <source>
        <dbReference type="EMBL" id="ETI50812.1"/>
    </source>
</evidence>
<dbReference type="InterPro" id="IPR038716">
    <property type="entry name" value="P1/P2_N_sf"/>
</dbReference>
<dbReference type="PANTHER" id="PTHR21141">
    <property type="entry name" value="60S ACIDIC RIBOSOMAL PROTEIN FAMILY MEMBER"/>
    <property type="match status" value="1"/>
</dbReference>
<protein>
    <recommendedName>
        <fullName evidence="7">60S acidic ribosomal protein P2</fullName>
    </recommendedName>
</protein>
<keyword evidence="2" id="KW-0689">Ribosomal protein</keyword>
<dbReference type="OrthoDB" id="1227494at2759"/>
<dbReference type="Pfam" id="PF00428">
    <property type="entry name" value="Ribosomal_60s"/>
    <property type="match status" value="1"/>
</dbReference>
<dbReference type="Gene3D" id="1.10.10.1410">
    <property type="match status" value="1"/>
</dbReference>
<organism evidence="5 6">
    <name type="scientific">Phytophthora nicotianae P1569</name>
    <dbReference type="NCBI Taxonomy" id="1317065"/>
    <lineage>
        <taxon>Eukaryota</taxon>
        <taxon>Sar</taxon>
        <taxon>Stramenopiles</taxon>
        <taxon>Oomycota</taxon>
        <taxon>Peronosporomycetes</taxon>
        <taxon>Peronosporales</taxon>
        <taxon>Peronosporaceae</taxon>
        <taxon>Phytophthora</taxon>
    </lineage>
</organism>
<dbReference type="AlphaFoldDB" id="V9FK70"/>
<accession>V9FK70</accession>
<dbReference type="HOGENOM" id="CLU_114656_0_2_1"/>
<comment type="similarity">
    <text evidence="1">Belongs to the eukaryotic ribosomal protein P1/P2 family.</text>
</comment>